<dbReference type="OrthoDB" id="6624494at2759"/>
<evidence type="ECO:0000256" key="2">
    <source>
        <dbReference type="SAM" id="MobiDB-lite"/>
    </source>
</evidence>
<evidence type="ECO:0000256" key="1">
    <source>
        <dbReference type="SAM" id="Coils"/>
    </source>
</evidence>
<organism evidence="3 4">
    <name type="scientific">Nezara viridula</name>
    <name type="common">Southern green stink bug</name>
    <name type="synonym">Cimex viridulus</name>
    <dbReference type="NCBI Taxonomy" id="85310"/>
    <lineage>
        <taxon>Eukaryota</taxon>
        <taxon>Metazoa</taxon>
        <taxon>Ecdysozoa</taxon>
        <taxon>Arthropoda</taxon>
        <taxon>Hexapoda</taxon>
        <taxon>Insecta</taxon>
        <taxon>Pterygota</taxon>
        <taxon>Neoptera</taxon>
        <taxon>Paraneoptera</taxon>
        <taxon>Hemiptera</taxon>
        <taxon>Heteroptera</taxon>
        <taxon>Panheteroptera</taxon>
        <taxon>Pentatomomorpha</taxon>
        <taxon>Pentatomoidea</taxon>
        <taxon>Pentatomidae</taxon>
        <taxon>Pentatominae</taxon>
        <taxon>Nezara</taxon>
    </lineage>
</organism>
<proteinExistence type="predicted"/>
<feature type="region of interest" description="Disordered" evidence="2">
    <location>
        <begin position="263"/>
        <end position="287"/>
    </location>
</feature>
<evidence type="ECO:0000313" key="4">
    <source>
        <dbReference type="Proteomes" id="UP001152798"/>
    </source>
</evidence>
<dbReference type="AlphaFoldDB" id="A0A9P0HUC4"/>
<feature type="coiled-coil region" evidence="1">
    <location>
        <begin position="171"/>
        <end position="205"/>
    </location>
</feature>
<reference evidence="3" key="1">
    <citation type="submission" date="2022-01" db="EMBL/GenBank/DDBJ databases">
        <authorList>
            <person name="King R."/>
        </authorList>
    </citation>
    <scope>NUCLEOTIDE SEQUENCE</scope>
</reference>
<gene>
    <name evidence="3" type="ORF">NEZAVI_LOCUS15899</name>
</gene>
<protein>
    <submittedName>
        <fullName evidence="3">Uncharacterized protein</fullName>
    </submittedName>
</protein>
<feature type="coiled-coil region" evidence="1">
    <location>
        <begin position="234"/>
        <end position="261"/>
    </location>
</feature>
<evidence type="ECO:0000313" key="3">
    <source>
        <dbReference type="EMBL" id="CAH1408349.1"/>
    </source>
</evidence>
<accession>A0A9P0HUC4</accession>
<dbReference type="EMBL" id="OV725083">
    <property type="protein sequence ID" value="CAH1408349.1"/>
    <property type="molecule type" value="Genomic_DNA"/>
</dbReference>
<sequence length="287" mass="32484">MMENGRVSLKRGIQIEKYNSKKKIRFHKTKHHGRLLKNVRLKSVLNQVTSVNSSSCTSSRVPSPQIDDVKKCNRVASLGEDVKLTCYPKTRISSCHEGADIMSDDLDITDSRSKFLAYLAFSRFLKNALERKREGSESQEVQLTFKNAQVDNLKLQVVSLKSLLSSDQRIMASSIREITLLKNLLAALQEEFNTVKAEKEILEEKTELLSEALSRTLTELNNEKNNYILARSEAIAFEAQLGKEREKIAQLKQDNKSLLSKLEQELPGSSSSDAKKLKPKNLMLELD</sequence>
<keyword evidence="1" id="KW-0175">Coiled coil</keyword>
<name>A0A9P0HUC4_NEZVI</name>
<keyword evidence="4" id="KW-1185">Reference proteome</keyword>
<dbReference type="Proteomes" id="UP001152798">
    <property type="component" value="Chromosome 7"/>
</dbReference>